<dbReference type="InterPro" id="IPR002763">
    <property type="entry name" value="DUF72"/>
</dbReference>
<accession>A0ABZ2YP40</accession>
<reference evidence="2" key="1">
    <citation type="submission" date="2024-03" db="EMBL/GenBank/DDBJ databases">
        <title>Chitinophaga horti sp. nov., isolated from garden soil.</title>
        <authorList>
            <person name="Lee D.S."/>
            <person name="Han D.M."/>
            <person name="Baek J.H."/>
            <person name="Choi D.G."/>
            <person name="Jeon J.H."/>
            <person name="Jeon C.O."/>
        </authorList>
    </citation>
    <scope>NUCLEOTIDE SEQUENCE [LARGE SCALE GENOMIC DNA]</scope>
    <source>
        <strain evidence="2">GPA1</strain>
    </source>
</reference>
<organism evidence="1 2">
    <name type="scientific">Chitinophaga pollutisoli</name>
    <dbReference type="NCBI Taxonomy" id="3133966"/>
    <lineage>
        <taxon>Bacteria</taxon>
        <taxon>Pseudomonadati</taxon>
        <taxon>Bacteroidota</taxon>
        <taxon>Chitinophagia</taxon>
        <taxon>Chitinophagales</taxon>
        <taxon>Chitinophagaceae</taxon>
        <taxon>Chitinophaga</taxon>
    </lineage>
</organism>
<dbReference type="RefSeq" id="WP_341835833.1">
    <property type="nucleotide sequence ID" value="NZ_CP149822.1"/>
</dbReference>
<keyword evidence="2" id="KW-1185">Reference proteome</keyword>
<dbReference type="InterPro" id="IPR036520">
    <property type="entry name" value="UPF0759_sf"/>
</dbReference>
<dbReference type="EMBL" id="CP149822">
    <property type="protein sequence ID" value="WZN40970.1"/>
    <property type="molecule type" value="Genomic_DNA"/>
</dbReference>
<evidence type="ECO:0000313" key="2">
    <source>
        <dbReference type="Proteomes" id="UP001485459"/>
    </source>
</evidence>
<dbReference type="PANTHER" id="PTHR30348:SF9">
    <property type="entry name" value="UPF0759 PROTEIN YECE"/>
    <property type="match status" value="1"/>
</dbReference>
<sequence length="301" mass="34392">MKFGQIDAALLADTDFKLPAEPVFNQGALTGKPFPKPVIRLGCTTWNRKDWVGDIFPKGTREKDFLTEYARSFASVELNATHYKIYGPDTIAGWAEKVKNPDFRFCPKVPQSISHYSNLVNARESTTAFLEGVLAFGDMLGPIFLQVGENFGPSRKDQLFTYLASLPTDLRFFVELRHPDWFADPHHSQELYATLRRLNTGLIISDTAGRRDVVHMHLPVPRAMVRFVGNSLHPSDYQRADDWVNRLHFWLENGLEEAYFFIHQHNDDGIPALANYFAGKLEGFPGLEIRRPKSFRENTLF</sequence>
<evidence type="ECO:0000313" key="1">
    <source>
        <dbReference type="EMBL" id="WZN40970.1"/>
    </source>
</evidence>
<protein>
    <submittedName>
        <fullName evidence="1">DUF72 domain-containing protein</fullName>
    </submittedName>
</protein>
<name>A0ABZ2YP40_9BACT</name>
<dbReference type="PANTHER" id="PTHR30348">
    <property type="entry name" value="UNCHARACTERIZED PROTEIN YECE"/>
    <property type="match status" value="1"/>
</dbReference>
<gene>
    <name evidence="1" type="ORF">WJU16_23695</name>
</gene>
<proteinExistence type="predicted"/>
<dbReference type="Gene3D" id="3.20.20.410">
    <property type="entry name" value="Protein of unknown function UPF0759"/>
    <property type="match status" value="1"/>
</dbReference>
<dbReference type="Proteomes" id="UP001485459">
    <property type="component" value="Chromosome"/>
</dbReference>
<dbReference type="SUPFAM" id="SSF117396">
    <property type="entry name" value="TM1631-like"/>
    <property type="match status" value="1"/>
</dbReference>
<dbReference type="Pfam" id="PF01904">
    <property type="entry name" value="DUF72"/>
    <property type="match status" value="1"/>
</dbReference>